<dbReference type="AlphaFoldDB" id="A0AAW0G499"/>
<feature type="compositionally biased region" description="Polar residues" evidence="1">
    <location>
        <begin position="629"/>
        <end position="642"/>
    </location>
</feature>
<evidence type="ECO:0000313" key="3">
    <source>
        <dbReference type="Proteomes" id="UP001385951"/>
    </source>
</evidence>
<name>A0AAW0G499_9APHY</name>
<accession>A0AAW0G499</accession>
<feature type="region of interest" description="Disordered" evidence="1">
    <location>
        <begin position="1"/>
        <end position="27"/>
    </location>
</feature>
<feature type="region of interest" description="Disordered" evidence="1">
    <location>
        <begin position="169"/>
        <end position="200"/>
    </location>
</feature>
<feature type="compositionally biased region" description="Low complexity" evidence="1">
    <location>
        <begin position="177"/>
        <end position="194"/>
    </location>
</feature>
<keyword evidence="3" id="KW-1185">Reference proteome</keyword>
<gene>
    <name evidence="2" type="ORF">QCA50_010795</name>
</gene>
<dbReference type="EMBL" id="JASBNA010000018">
    <property type="protein sequence ID" value="KAK7685985.1"/>
    <property type="molecule type" value="Genomic_DNA"/>
</dbReference>
<comment type="caution">
    <text evidence="2">The sequence shown here is derived from an EMBL/GenBank/DDBJ whole genome shotgun (WGS) entry which is preliminary data.</text>
</comment>
<sequence>MAAVASSSRPRKQKHSARPTSDVFRSKFPLDPHASLSASGREPWFLKPDRLPSLASHPRRDVILVLGAPSTDELNPLLLSKYLANSLLIIATHVPPEIPHTTLPAVRVLQLKGPLAIEDAGAVRFVNVLEWAERVARLWRKHGGFGAVQLAEEDDGQEYLTPPTLFSFSGSQSTPVSPRSSTSALSISTNSTSTRPRSVSARLLTLSRSRQSMLPSVDPTQRPFDALLNFLPRDTSDKALLKQSILVTTISRPFLVAADTRPVDPRGKRRSLFSSRSTTSVYLPPTPPYQSGESLNLNLQWPSRAHLMHLLPTETRSFPSYARSRLVQSLETFLLNFAYSSQKGMSLHNDDSLERAHPYIMQASTLGQLVVNTATNDAGPSNSPYGPWNSEYILADLILHGSLDPVDNSCTPGLSNSGLGKSPISPTSRLVPRAWVAGPSDIIMVSDDTHILTSTSPSPNVVVTPPEPAASPSSASGFTRGISRWNVSNGRGIPGGSQSYGQFPPPLSPSATQDQTSYGTPSLVHPQSPSFPNSPQTHRTVLSSSLPSTHSRLGGSPLAPKNSKRGRYNSASAVFDPSDSGLPTPPDSEESVSDLPVVSDSTTGDADVNEHDLSEDFKTQPTAADRCGSVSSKRNSLGTSLGTAADGSDMARRSRKIKWKFWKGSKS</sequence>
<proteinExistence type="predicted"/>
<feature type="compositionally biased region" description="Polar residues" evidence="1">
    <location>
        <begin position="509"/>
        <end position="551"/>
    </location>
</feature>
<feature type="region of interest" description="Disordered" evidence="1">
    <location>
        <begin position="456"/>
        <end position="650"/>
    </location>
</feature>
<organism evidence="2 3">
    <name type="scientific">Cerrena zonata</name>
    <dbReference type="NCBI Taxonomy" id="2478898"/>
    <lineage>
        <taxon>Eukaryota</taxon>
        <taxon>Fungi</taxon>
        <taxon>Dikarya</taxon>
        <taxon>Basidiomycota</taxon>
        <taxon>Agaricomycotina</taxon>
        <taxon>Agaricomycetes</taxon>
        <taxon>Polyporales</taxon>
        <taxon>Cerrenaceae</taxon>
        <taxon>Cerrena</taxon>
    </lineage>
</organism>
<dbReference type="Proteomes" id="UP001385951">
    <property type="component" value="Unassembled WGS sequence"/>
</dbReference>
<reference evidence="2 3" key="1">
    <citation type="submission" date="2022-09" db="EMBL/GenBank/DDBJ databases">
        <authorList>
            <person name="Palmer J.M."/>
        </authorList>
    </citation>
    <scope>NUCLEOTIDE SEQUENCE [LARGE SCALE GENOMIC DNA]</scope>
    <source>
        <strain evidence="2 3">DSM 7382</strain>
    </source>
</reference>
<protein>
    <submittedName>
        <fullName evidence="2">Uncharacterized protein</fullName>
    </submittedName>
</protein>
<evidence type="ECO:0000256" key="1">
    <source>
        <dbReference type="SAM" id="MobiDB-lite"/>
    </source>
</evidence>
<evidence type="ECO:0000313" key="2">
    <source>
        <dbReference type="EMBL" id="KAK7685985.1"/>
    </source>
</evidence>
<feature type="compositionally biased region" description="Basic and acidic residues" evidence="1">
    <location>
        <begin position="608"/>
        <end position="618"/>
    </location>
</feature>
<feature type="region of interest" description="Disordered" evidence="1">
    <location>
        <begin position="265"/>
        <end position="287"/>
    </location>
</feature>
<feature type="compositionally biased region" description="Low complexity" evidence="1">
    <location>
        <begin position="456"/>
        <end position="476"/>
    </location>
</feature>